<keyword evidence="2" id="KW-0378">Hydrolase</keyword>
<keyword evidence="1 4" id="KW-0479">Metal-binding</keyword>
<evidence type="ECO:0000256" key="5">
    <source>
        <dbReference type="SAM" id="MobiDB-lite"/>
    </source>
</evidence>
<feature type="active site" description="Proton donor" evidence="3">
    <location>
        <position position="56"/>
    </location>
</feature>
<dbReference type="Gene3D" id="1.10.1300.10">
    <property type="entry name" value="3'5'-cyclic nucleotide phosphodiesterase, catalytic domain"/>
    <property type="match status" value="1"/>
</dbReference>
<dbReference type="PROSITE" id="PS00126">
    <property type="entry name" value="PDEASE_I_1"/>
    <property type="match status" value="1"/>
</dbReference>
<dbReference type="SMART" id="SM00471">
    <property type="entry name" value="HDc"/>
    <property type="match status" value="1"/>
</dbReference>
<dbReference type="AlphaFoldDB" id="A0A9P6YL96"/>
<dbReference type="Proteomes" id="UP000717996">
    <property type="component" value="Unassembled WGS sequence"/>
</dbReference>
<feature type="binding site" evidence="4">
    <location>
        <position position="197"/>
    </location>
    <ligand>
        <name>Zn(2+)</name>
        <dbReference type="ChEBI" id="CHEBI:29105"/>
        <label>1</label>
    </ligand>
</feature>
<dbReference type="InterPro" id="IPR023174">
    <property type="entry name" value="PDEase_CS"/>
</dbReference>
<dbReference type="CDD" id="cd00077">
    <property type="entry name" value="HDc"/>
    <property type="match status" value="1"/>
</dbReference>
<evidence type="ECO:0000256" key="2">
    <source>
        <dbReference type="ARBA" id="ARBA00022801"/>
    </source>
</evidence>
<dbReference type="OMA" id="WTMLLME"/>
<name>A0A9P6YL96_RHIOR</name>
<proteinExistence type="predicted"/>
<feature type="domain" description="PDEase" evidence="6">
    <location>
        <begin position="1"/>
        <end position="291"/>
    </location>
</feature>
<dbReference type="GO" id="GO:0046872">
    <property type="term" value="F:metal ion binding"/>
    <property type="evidence" value="ECO:0007669"/>
    <property type="project" value="UniProtKB-KW"/>
</dbReference>
<evidence type="ECO:0000313" key="8">
    <source>
        <dbReference type="Proteomes" id="UP000717996"/>
    </source>
</evidence>
<dbReference type="OrthoDB" id="546632at2759"/>
<dbReference type="Pfam" id="PF00233">
    <property type="entry name" value="PDEase_I"/>
    <property type="match status" value="1"/>
</dbReference>
<evidence type="ECO:0000259" key="6">
    <source>
        <dbReference type="PROSITE" id="PS51845"/>
    </source>
</evidence>
<dbReference type="EMBL" id="JAANIT010000144">
    <property type="protein sequence ID" value="KAG1551494.1"/>
    <property type="molecule type" value="Genomic_DNA"/>
</dbReference>
<reference evidence="7" key="1">
    <citation type="journal article" date="2020" name="Microb. Genom.">
        <title>Genetic diversity of clinical and environmental Mucorales isolates obtained from an investigation of mucormycosis cases among solid organ transplant recipients.</title>
        <authorList>
            <person name="Nguyen M.H."/>
            <person name="Kaul D."/>
            <person name="Muto C."/>
            <person name="Cheng S.J."/>
            <person name="Richter R.A."/>
            <person name="Bruno V.M."/>
            <person name="Liu G."/>
            <person name="Beyhan S."/>
            <person name="Sundermann A.J."/>
            <person name="Mounaud S."/>
            <person name="Pasculle A.W."/>
            <person name="Nierman W.C."/>
            <person name="Driscoll E."/>
            <person name="Cumbie R."/>
            <person name="Clancy C.J."/>
            <person name="Dupont C.L."/>
        </authorList>
    </citation>
    <scope>NUCLEOTIDE SEQUENCE</scope>
    <source>
        <strain evidence="7">GL16</strain>
    </source>
</reference>
<feature type="region of interest" description="Disordered" evidence="5">
    <location>
        <begin position="332"/>
        <end position="355"/>
    </location>
</feature>
<dbReference type="SUPFAM" id="SSF109604">
    <property type="entry name" value="HD-domain/PDEase-like"/>
    <property type="match status" value="1"/>
</dbReference>
<organism evidence="7 8">
    <name type="scientific">Rhizopus oryzae</name>
    <name type="common">Mucormycosis agent</name>
    <name type="synonym">Rhizopus arrhizus var. delemar</name>
    <dbReference type="NCBI Taxonomy" id="64495"/>
    <lineage>
        <taxon>Eukaryota</taxon>
        <taxon>Fungi</taxon>
        <taxon>Fungi incertae sedis</taxon>
        <taxon>Mucoromycota</taxon>
        <taxon>Mucoromycotina</taxon>
        <taxon>Mucoromycetes</taxon>
        <taxon>Mucorales</taxon>
        <taxon>Mucorineae</taxon>
        <taxon>Rhizopodaceae</taxon>
        <taxon>Rhizopus</taxon>
    </lineage>
</organism>
<dbReference type="InterPro" id="IPR036971">
    <property type="entry name" value="PDEase_catalytic_dom_sf"/>
</dbReference>
<gene>
    <name evidence="7" type="ORF">G6F51_001808</name>
</gene>
<dbReference type="PROSITE" id="PS51845">
    <property type="entry name" value="PDEASE_I_2"/>
    <property type="match status" value="1"/>
</dbReference>
<evidence type="ECO:0000256" key="3">
    <source>
        <dbReference type="PIRSR" id="PIRSR623088-1"/>
    </source>
</evidence>
<comment type="caution">
    <text evidence="7">The sequence shown here is derived from an EMBL/GenBank/DDBJ whole genome shotgun (WGS) entry which is preliminary data.</text>
</comment>
<accession>A0A9P6YL96</accession>
<feature type="binding site" evidence="4">
    <location>
        <position position="96"/>
    </location>
    <ligand>
        <name>Zn(2+)</name>
        <dbReference type="ChEBI" id="CHEBI:29105"/>
        <label>1</label>
    </ligand>
</feature>
<evidence type="ECO:0000256" key="4">
    <source>
        <dbReference type="PIRSR" id="PIRSR623088-3"/>
    </source>
</evidence>
<dbReference type="PRINTS" id="PR00387">
    <property type="entry name" value="PDIESTERASE1"/>
</dbReference>
<protein>
    <recommendedName>
        <fullName evidence="6">PDEase domain-containing protein</fullName>
    </recommendedName>
</protein>
<dbReference type="InterPro" id="IPR002073">
    <property type="entry name" value="PDEase_catalytic_dom"/>
</dbReference>
<feature type="binding site" evidence="4">
    <location>
        <position position="60"/>
    </location>
    <ligand>
        <name>Zn(2+)</name>
        <dbReference type="ChEBI" id="CHEBI:29105"/>
        <label>1</label>
    </ligand>
</feature>
<sequence length="355" mass="40379">MTEELNVLDYRRTDLYGHLLGIFTKLNILSTLNITASQLLDFLIDVDVSYHPTPYHSFYHAADIVVILYYMLNELDAKHYLTNKQIAVLMISAICHDIGHPGFNNDFQTKTKSDLASYYHNQSILESQSIDITIDLLRKHSLLDETDLLQDLILATDMAFHYDLLEDVNQLEEETWSAGWNDDQRRRFARILLHAADISNTVRPWPISKQWSDLIVREFFRQGDAEKTAGLTVSTGMDRDLDTQASISLRFTEGIVQPYFQSLATLLPKARRWLVALEENKVHWQDLKAATPLAASLGHDTRVSMPAGTITVLSNPLQHLIKPVRIMRTSSHSTALVSPPSSELKRSHSSSLRHS</sequence>
<evidence type="ECO:0000256" key="1">
    <source>
        <dbReference type="ARBA" id="ARBA00022723"/>
    </source>
</evidence>
<evidence type="ECO:0000313" key="7">
    <source>
        <dbReference type="EMBL" id="KAG1551494.1"/>
    </source>
</evidence>
<dbReference type="PANTHER" id="PTHR11347">
    <property type="entry name" value="CYCLIC NUCLEOTIDE PHOSPHODIESTERASE"/>
    <property type="match status" value="1"/>
</dbReference>
<dbReference type="GO" id="GO:0007165">
    <property type="term" value="P:signal transduction"/>
    <property type="evidence" value="ECO:0007669"/>
    <property type="project" value="InterPro"/>
</dbReference>
<dbReference type="GO" id="GO:0004114">
    <property type="term" value="F:3',5'-cyclic-nucleotide phosphodiesterase activity"/>
    <property type="evidence" value="ECO:0007669"/>
    <property type="project" value="InterPro"/>
</dbReference>
<feature type="binding site" evidence="4">
    <location>
        <position position="97"/>
    </location>
    <ligand>
        <name>Zn(2+)</name>
        <dbReference type="ChEBI" id="CHEBI:29105"/>
        <label>2</label>
    </ligand>
</feature>
<dbReference type="InterPro" id="IPR023088">
    <property type="entry name" value="PDEase"/>
</dbReference>
<dbReference type="InterPro" id="IPR003607">
    <property type="entry name" value="HD/PDEase_dom"/>
</dbReference>
<feature type="binding site" evidence="4">
    <location>
        <position position="97"/>
    </location>
    <ligand>
        <name>Zn(2+)</name>
        <dbReference type="ChEBI" id="CHEBI:29105"/>
        <label>1</label>
    </ligand>
</feature>